<proteinExistence type="predicted"/>
<keyword evidence="1" id="KW-0812">Transmembrane</keyword>
<feature type="transmembrane region" description="Helical" evidence="1">
    <location>
        <begin position="23"/>
        <end position="41"/>
    </location>
</feature>
<dbReference type="RefSeq" id="WP_069151231.1">
    <property type="nucleotide sequence ID" value="NZ_MCGH01000001.1"/>
</dbReference>
<dbReference type="Proteomes" id="UP000094067">
    <property type="component" value="Unassembled WGS sequence"/>
</dbReference>
<dbReference type="EMBL" id="MCGH01000001">
    <property type="protein sequence ID" value="ODM09038.1"/>
    <property type="molecule type" value="Genomic_DNA"/>
</dbReference>
<dbReference type="AlphaFoldDB" id="A0A1E3AJS9"/>
<accession>A0A1E3AJS9</accession>
<keyword evidence="1" id="KW-0472">Membrane</keyword>
<comment type="caution">
    <text evidence="2">The sequence shown here is derived from an EMBL/GenBank/DDBJ whole genome shotgun (WGS) entry which is preliminary data.</text>
</comment>
<name>A0A1E3AJS9_9FIRM</name>
<evidence type="ECO:0000256" key="1">
    <source>
        <dbReference type="SAM" id="Phobius"/>
    </source>
</evidence>
<sequence length="65" mass="7406">MAKKELTPDAKIKNWEKKMSKKLDFLIVGIFFLIFAATAVLQELEAKGITVGTLKGRLKDKRKKK</sequence>
<reference evidence="2 3" key="1">
    <citation type="submission" date="2016-07" db="EMBL/GenBank/DDBJ databases">
        <title>Characterization of isolates of Eisenbergiella tayi derived from blood cultures, using whole genome sequencing.</title>
        <authorList>
            <person name="Burdz T."/>
            <person name="Wiebe D."/>
            <person name="Huynh C."/>
            <person name="Bernard K."/>
        </authorList>
    </citation>
    <scope>NUCLEOTIDE SEQUENCE [LARGE SCALE GENOMIC DNA]</scope>
    <source>
        <strain evidence="2 3">NML 110608</strain>
    </source>
</reference>
<protein>
    <submittedName>
        <fullName evidence="2">Uncharacterized protein</fullName>
    </submittedName>
</protein>
<organism evidence="2 3">
    <name type="scientific">Eisenbergiella tayi</name>
    <dbReference type="NCBI Taxonomy" id="1432052"/>
    <lineage>
        <taxon>Bacteria</taxon>
        <taxon>Bacillati</taxon>
        <taxon>Bacillota</taxon>
        <taxon>Clostridia</taxon>
        <taxon>Lachnospirales</taxon>
        <taxon>Lachnospiraceae</taxon>
        <taxon>Eisenbergiella</taxon>
    </lineage>
</organism>
<evidence type="ECO:0000313" key="2">
    <source>
        <dbReference type="EMBL" id="ODM09038.1"/>
    </source>
</evidence>
<keyword evidence="1" id="KW-1133">Transmembrane helix</keyword>
<evidence type="ECO:0000313" key="3">
    <source>
        <dbReference type="Proteomes" id="UP000094067"/>
    </source>
</evidence>
<gene>
    <name evidence="2" type="ORF">BEI61_00667</name>
</gene>